<comment type="similarity">
    <text evidence="8 9">Belongs to the TonB-dependent receptor family.</text>
</comment>
<keyword evidence="7 8" id="KW-0998">Cell outer membrane</keyword>
<dbReference type="AlphaFoldDB" id="A0A246JS51"/>
<evidence type="ECO:0000256" key="6">
    <source>
        <dbReference type="ARBA" id="ARBA00023136"/>
    </source>
</evidence>
<evidence type="ECO:0000256" key="7">
    <source>
        <dbReference type="ARBA" id="ARBA00023237"/>
    </source>
</evidence>
<keyword evidence="6 8" id="KW-0472">Membrane</keyword>
<dbReference type="GO" id="GO:0009279">
    <property type="term" value="C:cell outer membrane"/>
    <property type="evidence" value="ECO:0007669"/>
    <property type="project" value="UniProtKB-SubCell"/>
</dbReference>
<dbReference type="InterPro" id="IPR037066">
    <property type="entry name" value="Plug_dom_sf"/>
</dbReference>
<dbReference type="Gene3D" id="2.170.130.10">
    <property type="entry name" value="TonB-dependent receptor, plug domain"/>
    <property type="match status" value="1"/>
</dbReference>
<evidence type="ECO:0000313" key="14">
    <source>
        <dbReference type="Proteomes" id="UP000197361"/>
    </source>
</evidence>
<keyword evidence="5 9" id="KW-0798">TonB box</keyword>
<evidence type="ECO:0000256" key="5">
    <source>
        <dbReference type="ARBA" id="ARBA00023077"/>
    </source>
</evidence>
<keyword evidence="4 8" id="KW-0812">Transmembrane</keyword>
<dbReference type="Gene3D" id="2.40.170.20">
    <property type="entry name" value="TonB-dependent receptor, beta-barrel domain"/>
    <property type="match status" value="1"/>
</dbReference>
<dbReference type="InterPro" id="IPR036942">
    <property type="entry name" value="Beta-barrel_TonB_sf"/>
</dbReference>
<evidence type="ECO:0000256" key="10">
    <source>
        <dbReference type="SAM" id="SignalP"/>
    </source>
</evidence>
<dbReference type="InterPro" id="IPR039426">
    <property type="entry name" value="TonB-dep_rcpt-like"/>
</dbReference>
<evidence type="ECO:0000256" key="3">
    <source>
        <dbReference type="ARBA" id="ARBA00022452"/>
    </source>
</evidence>
<feature type="domain" description="TonB-dependent receptor plug" evidence="12">
    <location>
        <begin position="72"/>
        <end position="191"/>
    </location>
</feature>
<feature type="signal peptide" evidence="10">
    <location>
        <begin position="1"/>
        <end position="46"/>
    </location>
</feature>
<reference evidence="13 14" key="1">
    <citation type="journal article" date="2010" name="Int. J. Syst. Evol. Microbiol.">
        <title>Sphingopyxis bauzanensis sp. nov., a psychrophilic bacterium isolated from soil.</title>
        <authorList>
            <person name="Zhang D.C."/>
            <person name="Liu H.C."/>
            <person name="Xin Y.H."/>
            <person name="Zhou Y.G."/>
            <person name="Schinner F."/>
            <person name="Margesin R."/>
        </authorList>
    </citation>
    <scope>NUCLEOTIDE SEQUENCE [LARGE SCALE GENOMIC DNA]</scope>
    <source>
        <strain evidence="13 14">DSM 22271</strain>
    </source>
</reference>
<dbReference type="EMBL" id="NISK01000003">
    <property type="protein sequence ID" value="OWQ95861.1"/>
    <property type="molecule type" value="Genomic_DNA"/>
</dbReference>
<dbReference type="Pfam" id="PF00593">
    <property type="entry name" value="TonB_dep_Rec_b-barrel"/>
    <property type="match status" value="1"/>
</dbReference>
<evidence type="ECO:0000259" key="11">
    <source>
        <dbReference type="Pfam" id="PF00593"/>
    </source>
</evidence>
<evidence type="ECO:0000256" key="9">
    <source>
        <dbReference type="RuleBase" id="RU003357"/>
    </source>
</evidence>
<dbReference type="CDD" id="cd01347">
    <property type="entry name" value="ligand_gated_channel"/>
    <property type="match status" value="1"/>
</dbReference>
<keyword evidence="10" id="KW-0732">Signal</keyword>
<name>A0A246JS51_9SPHN</name>
<dbReference type="SUPFAM" id="SSF56935">
    <property type="entry name" value="Porins"/>
    <property type="match status" value="1"/>
</dbReference>
<comment type="caution">
    <text evidence="13">The sequence shown here is derived from an EMBL/GenBank/DDBJ whole genome shotgun (WGS) entry which is preliminary data.</text>
</comment>
<protein>
    <submittedName>
        <fullName evidence="13">Outer membrane receptor protein</fullName>
    </submittedName>
</protein>
<dbReference type="PANTHER" id="PTHR47234:SF3">
    <property type="entry name" value="SECRETIN_TONB SHORT N-TERMINAL DOMAIN-CONTAINING PROTEIN"/>
    <property type="match status" value="1"/>
</dbReference>
<keyword evidence="13" id="KW-0675">Receptor</keyword>
<keyword evidence="2 8" id="KW-0813">Transport</keyword>
<evidence type="ECO:0000256" key="4">
    <source>
        <dbReference type="ARBA" id="ARBA00022692"/>
    </source>
</evidence>
<sequence>MPIPSLAITVPSHFLVNRAAIWRAMAMKYMVPMMGFAILASGTAHAQTQDSEGFGDEIIVTGTRASGRAALESSAPVDVVSGEAIADSGFPDLGRALNFLQPSVNFARAATTATAANTKPVTLRGLSPDQTLVLVNGKRRHANAVLNVNNSIGRGSAAVDLDTIPESAIERIEILRDGAAAQYGSDAIAGVVNIILKSNARGASGELFASITEEGDGETGLASASAGFGIGDGGHLMISASARHQQATNRAFVDQRFDRITYRIGDPEASVASLAIDTALPFGETLELYGFGTLTRKTSNNGAGFRVPGFSPIHPNGFLPIIEPRIWDIGVTAGLRGEFGELKADLSQGFGSNKADFRVFDTANVSLGPASPTAFDSGGVTYRQYVTDLVLSLPLDNVLAGGNIAAGGQYRRESYQIRSGEPDAYIGTGADGFAGFNPRNPTDENRKAWAAFLDAELRPVKPLLIGGAVRYDHYGDFGGKTTWRATSRLELMEGVAVRATVGTGFKAPSLQQQFFSAVQGALSAGRLVTVGTLPVGDPVARALGASDLKPERSRNFTAGLVVGPIEGFSFTADYFHIRIKDRIALSEQLGGAAVVNILTAAGITNFQQVRFFTNAIDTTTRGVELTARWQGDLGPDTRLSLAAGYGWFDSKLNALRPNPILPTLPLLNTKSILFVTEAQPKSKFTFQGSLTHGNFDAGINVAAFGTYRSQPLNSIQTFGGKETIDVSAGYKILQGVRLGFGVQNLLDADPDTIDDQQSFIAATGGSFPTGEETPIGLNGRTWYARLTARF</sequence>
<organism evidence="13 14">
    <name type="scientific">Sphingopyxis bauzanensis</name>
    <dbReference type="NCBI Taxonomy" id="651663"/>
    <lineage>
        <taxon>Bacteria</taxon>
        <taxon>Pseudomonadati</taxon>
        <taxon>Pseudomonadota</taxon>
        <taxon>Alphaproteobacteria</taxon>
        <taxon>Sphingomonadales</taxon>
        <taxon>Sphingomonadaceae</taxon>
        <taxon>Sphingopyxis</taxon>
    </lineage>
</organism>
<evidence type="ECO:0000313" key="13">
    <source>
        <dbReference type="EMBL" id="OWQ95861.1"/>
    </source>
</evidence>
<comment type="subcellular location">
    <subcellularLocation>
        <location evidence="1 8">Cell outer membrane</location>
        <topology evidence="1 8">Multi-pass membrane protein</topology>
    </subcellularLocation>
</comment>
<dbReference type="Proteomes" id="UP000197361">
    <property type="component" value="Unassembled WGS sequence"/>
</dbReference>
<keyword evidence="14" id="KW-1185">Reference proteome</keyword>
<dbReference type="InterPro" id="IPR000531">
    <property type="entry name" value="Beta-barrel_TonB"/>
</dbReference>
<dbReference type="InterPro" id="IPR012910">
    <property type="entry name" value="Plug_dom"/>
</dbReference>
<evidence type="ECO:0000259" key="12">
    <source>
        <dbReference type="Pfam" id="PF07715"/>
    </source>
</evidence>
<dbReference type="PROSITE" id="PS52016">
    <property type="entry name" value="TONB_DEPENDENT_REC_3"/>
    <property type="match status" value="1"/>
</dbReference>
<gene>
    <name evidence="13" type="ORF">CDQ92_13955</name>
</gene>
<accession>A0A246JS51</accession>
<dbReference type="PANTHER" id="PTHR47234">
    <property type="match status" value="1"/>
</dbReference>
<feature type="domain" description="TonB-dependent receptor-like beta-barrel" evidence="11">
    <location>
        <begin position="330"/>
        <end position="745"/>
    </location>
</feature>
<keyword evidence="3 8" id="KW-1134">Transmembrane beta strand</keyword>
<evidence type="ECO:0000256" key="1">
    <source>
        <dbReference type="ARBA" id="ARBA00004571"/>
    </source>
</evidence>
<feature type="chain" id="PRO_5012873978" evidence="10">
    <location>
        <begin position="47"/>
        <end position="790"/>
    </location>
</feature>
<proteinExistence type="inferred from homology"/>
<evidence type="ECO:0000256" key="8">
    <source>
        <dbReference type="PROSITE-ProRule" id="PRU01360"/>
    </source>
</evidence>
<dbReference type="Pfam" id="PF07715">
    <property type="entry name" value="Plug"/>
    <property type="match status" value="1"/>
</dbReference>
<evidence type="ECO:0000256" key="2">
    <source>
        <dbReference type="ARBA" id="ARBA00022448"/>
    </source>
</evidence>